<comment type="caution">
    <text evidence="2">The sequence shown here is derived from an EMBL/GenBank/DDBJ whole genome shotgun (WGS) entry which is preliminary data.</text>
</comment>
<organism evidence="2 3">
    <name type="scientific">Phytophthora megakarya</name>
    <dbReference type="NCBI Taxonomy" id="4795"/>
    <lineage>
        <taxon>Eukaryota</taxon>
        <taxon>Sar</taxon>
        <taxon>Stramenopiles</taxon>
        <taxon>Oomycota</taxon>
        <taxon>Peronosporomycetes</taxon>
        <taxon>Peronosporales</taxon>
        <taxon>Peronosporaceae</taxon>
        <taxon>Phytophthora</taxon>
    </lineage>
</organism>
<gene>
    <name evidence="2" type="ORF">PHMEG_00028814</name>
</gene>
<reference evidence="3" key="1">
    <citation type="submission" date="2017-03" db="EMBL/GenBank/DDBJ databases">
        <title>Phytopthora megakarya and P. palmivora, two closely related causual agents of cacao black pod achieved similar genome size and gene model numbers by different mechanisms.</title>
        <authorList>
            <person name="Ali S."/>
            <person name="Shao J."/>
            <person name="Larry D.J."/>
            <person name="Kronmiller B."/>
            <person name="Shen D."/>
            <person name="Strem M.D."/>
            <person name="Melnick R.L."/>
            <person name="Guiltinan M.J."/>
            <person name="Tyler B.M."/>
            <person name="Meinhardt L.W."/>
            <person name="Bailey B.A."/>
        </authorList>
    </citation>
    <scope>NUCLEOTIDE SEQUENCE [LARGE SCALE GENOMIC DNA]</scope>
    <source>
        <strain evidence="3">zdho120</strain>
    </source>
</reference>
<dbReference type="OrthoDB" id="128150at2759"/>
<feature type="region of interest" description="Disordered" evidence="1">
    <location>
        <begin position="1"/>
        <end position="47"/>
    </location>
</feature>
<evidence type="ECO:0000313" key="3">
    <source>
        <dbReference type="Proteomes" id="UP000198211"/>
    </source>
</evidence>
<feature type="compositionally biased region" description="Low complexity" evidence="1">
    <location>
        <begin position="1"/>
        <end position="16"/>
    </location>
</feature>
<accession>A0A225V5P1</accession>
<name>A0A225V5P1_9STRA</name>
<evidence type="ECO:0000313" key="2">
    <source>
        <dbReference type="EMBL" id="OWZ00077.1"/>
    </source>
</evidence>
<evidence type="ECO:0000256" key="1">
    <source>
        <dbReference type="SAM" id="MobiDB-lite"/>
    </source>
</evidence>
<dbReference type="Proteomes" id="UP000198211">
    <property type="component" value="Unassembled WGS sequence"/>
</dbReference>
<sequence length="387" mass="42715">MSTASSTPAAVPSGGALTPTASSTIKEAPAEEPTESSSQTPTPTGPSYTLENVCQAINGRLVEMFRFYATLHGGPNVFGRELAEAWVSLKSTESTSTILENKLISEQCACANAEACAKQFSVDRDAAHKEIKFIRSQSTTNGASQHKYLTKEVNHAHPEYFVGVQVLQKSHNLYKLLPLIDLSETTLIFNLGERNKDLARRVKHLEKVKTALGSRLRLEDMDSKALALMVEGLELDKIDWDDMSPDPQARCALRAVYKLGLSDGRDEGSLADAIARAKPSSECRAGIDGARAAVISNTFTVYFADCGKKGKSKVKQQRNPIDDENVDFSVMVTLARALLEGAVSVRQFPLQKRYPYHCRRNGRLLLLPLLQFLRRRLSLRPSHRRVI</sequence>
<dbReference type="AlphaFoldDB" id="A0A225V5P1"/>
<dbReference type="EMBL" id="NBNE01007915">
    <property type="protein sequence ID" value="OWZ00077.1"/>
    <property type="molecule type" value="Genomic_DNA"/>
</dbReference>
<proteinExistence type="predicted"/>
<protein>
    <submittedName>
        <fullName evidence="2">Uncharacterized protein</fullName>
    </submittedName>
</protein>
<feature type="compositionally biased region" description="Low complexity" evidence="1">
    <location>
        <begin position="35"/>
        <end position="47"/>
    </location>
</feature>
<keyword evidence="3" id="KW-1185">Reference proteome</keyword>